<feature type="non-terminal residue" evidence="1">
    <location>
        <position position="1"/>
    </location>
</feature>
<proteinExistence type="predicted"/>
<comment type="caution">
    <text evidence="1">The sequence shown here is derived from an EMBL/GenBank/DDBJ whole genome shotgun (WGS) entry which is preliminary data.</text>
</comment>
<organism evidence="1 2">
    <name type="scientific">Dentiscutata heterogama</name>
    <dbReference type="NCBI Taxonomy" id="1316150"/>
    <lineage>
        <taxon>Eukaryota</taxon>
        <taxon>Fungi</taxon>
        <taxon>Fungi incertae sedis</taxon>
        <taxon>Mucoromycota</taxon>
        <taxon>Glomeromycotina</taxon>
        <taxon>Glomeromycetes</taxon>
        <taxon>Diversisporales</taxon>
        <taxon>Gigasporaceae</taxon>
        <taxon>Dentiscutata</taxon>
    </lineage>
</organism>
<evidence type="ECO:0000313" key="1">
    <source>
        <dbReference type="EMBL" id="CAG8768101.1"/>
    </source>
</evidence>
<gene>
    <name evidence="1" type="ORF">DHETER_LOCUS15676</name>
</gene>
<sequence length="62" mass="7310">FSVSIVKIQANDRARHQSFERRLACRQNLRKWEFRGKLSPALLHRGFTVPMGRYIGSCCIFR</sequence>
<evidence type="ECO:0000313" key="2">
    <source>
        <dbReference type="Proteomes" id="UP000789702"/>
    </source>
</evidence>
<protein>
    <submittedName>
        <fullName evidence="1">1455_t:CDS:1</fullName>
    </submittedName>
</protein>
<accession>A0ACA9QXG6</accession>
<keyword evidence="2" id="KW-1185">Reference proteome</keyword>
<reference evidence="1" key="1">
    <citation type="submission" date="2021-06" db="EMBL/GenBank/DDBJ databases">
        <authorList>
            <person name="Kallberg Y."/>
            <person name="Tangrot J."/>
            <person name="Rosling A."/>
        </authorList>
    </citation>
    <scope>NUCLEOTIDE SEQUENCE</scope>
    <source>
        <strain evidence="1">IL203A</strain>
    </source>
</reference>
<feature type="non-terminal residue" evidence="1">
    <location>
        <position position="62"/>
    </location>
</feature>
<dbReference type="Proteomes" id="UP000789702">
    <property type="component" value="Unassembled WGS sequence"/>
</dbReference>
<dbReference type="EMBL" id="CAJVPU010055139">
    <property type="protein sequence ID" value="CAG8768101.1"/>
    <property type="molecule type" value="Genomic_DNA"/>
</dbReference>
<name>A0ACA9QXG6_9GLOM</name>